<dbReference type="Proteomes" id="UP000631300">
    <property type="component" value="Unassembled WGS sequence"/>
</dbReference>
<reference evidence="1" key="2">
    <citation type="submission" date="2020-09" db="EMBL/GenBank/DDBJ databases">
        <authorList>
            <person name="Sun Q."/>
            <person name="Kim S."/>
        </authorList>
    </citation>
    <scope>NUCLEOTIDE SEQUENCE</scope>
    <source>
        <strain evidence="1">KCTC 22164</strain>
    </source>
</reference>
<evidence type="ECO:0008006" key="3">
    <source>
        <dbReference type="Google" id="ProtNLM"/>
    </source>
</evidence>
<dbReference type="SUPFAM" id="SSF52151">
    <property type="entry name" value="FabD/lysophospholipase-like"/>
    <property type="match status" value="1"/>
</dbReference>
<dbReference type="AlphaFoldDB" id="A0A918MUH8"/>
<protein>
    <recommendedName>
        <fullName evidence="3">Patatin-like phospholipase family protein</fullName>
    </recommendedName>
</protein>
<accession>A0A918MUH8</accession>
<comment type="caution">
    <text evidence="1">The sequence shown here is derived from an EMBL/GenBank/DDBJ whole genome shotgun (WGS) entry which is preliminary data.</text>
</comment>
<reference evidence="1" key="1">
    <citation type="journal article" date="2014" name="Int. J. Syst. Evol. Microbiol.">
        <title>Complete genome sequence of Corynebacterium casei LMG S-19264T (=DSM 44701T), isolated from a smear-ripened cheese.</title>
        <authorList>
            <consortium name="US DOE Joint Genome Institute (JGI-PGF)"/>
            <person name="Walter F."/>
            <person name="Albersmeier A."/>
            <person name="Kalinowski J."/>
            <person name="Ruckert C."/>
        </authorList>
    </citation>
    <scope>NUCLEOTIDE SEQUENCE</scope>
    <source>
        <strain evidence="1">KCTC 22164</strain>
    </source>
</reference>
<gene>
    <name evidence="1" type="ORF">GCM10007391_05880</name>
</gene>
<evidence type="ECO:0000313" key="2">
    <source>
        <dbReference type="Proteomes" id="UP000631300"/>
    </source>
</evidence>
<sequence length="361" mass="40720">MTPLHVYAGPGALRTIRRYGMIPRLFRYFIGASGGPKWFVLAGLDRVLFPEWLPRRGEQMHFIGTSAGAFRATCAVQRDPRAATDRLATHYAETVYSDKPRPNEITVKARALVRDMLGDQGKLELLLNDKFKAHIIAAKCHGPMARRGSMNQLSGLAMSAAANAMGRKHLRHLYTRCVFSSPHSKITIKDPYNIPTEYYELGHNNISTSLLASGSIPIVLEAVSNIIGAPDAVYRDGGIIDYHFDLEFGPEPGLTLYPHFYPFAVPGWFDKKLKNRLPHAQSYYNTVMLVPSAEFIAQLPYGKIPDRKDFETMDAPQRIKYWKTVLSESDRLGDFFMTLAEKPEFTSYIRPLPFPMLSKAY</sequence>
<dbReference type="InterPro" id="IPR016035">
    <property type="entry name" value="Acyl_Trfase/lysoPLipase"/>
</dbReference>
<keyword evidence="2" id="KW-1185">Reference proteome</keyword>
<proteinExistence type="predicted"/>
<dbReference type="RefSeq" id="WP_229804977.1">
    <property type="nucleotide sequence ID" value="NZ_BMXP01000001.1"/>
</dbReference>
<dbReference type="EMBL" id="BMXP01000001">
    <property type="protein sequence ID" value="GGW76185.1"/>
    <property type="molecule type" value="Genomic_DNA"/>
</dbReference>
<organism evidence="1 2">
    <name type="scientific">Alteromonas halophila</name>
    <dbReference type="NCBI Taxonomy" id="516698"/>
    <lineage>
        <taxon>Bacteria</taxon>
        <taxon>Pseudomonadati</taxon>
        <taxon>Pseudomonadota</taxon>
        <taxon>Gammaproteobacteria</taxon>
        <taxon>Alteromonadales</taxon>
        <taxon>Alteromonadaceae</taxon>
        <taxon>Alteromonas/Salinimonas group</taxon>
        <taxon>Alteromonas</taxon>
    </lineage>
</organism>
<evidence type="ECO:0000313" key="1">
    <source>
        <dbReference type="EMBL" id="GGW76185.1"/>
    </source>
</evidence>
<name>A0A918MUH8_9ALTE</name>